<dbReference type="EMBL" id="BARU01047721">
    <property type="protein sequence ID" value="GAI01442.1"/>
    <property type="molecule type" value="Genomic_DNA"/>
</dbReference>
<gene>
    <name evidence="1" type="ORF">S03H2_71356</name>
</gene>
<sequence length="96" mass="10597">LREVNMKIIKINEGTANEMIKVTDIEGDMGEEDKLFLIQEPDGDVIIGIQTPKQLYSVQFCSSSGGGRIPAIAKKLRELIAELRKDEALKTINPVA</sequence>
<proteinExistence type="predicted"/>
<protein>
    <submittedName>
        <fullName evidence="1">Uncharacterized protein</fullName>
    </submittedName>
</protein>
<organism evidence="1">
    <name type="scientific">marine sediment metagenome</name>
    <dbReference type="NCBI Taxonomy" id="412755"/>
    <lineage>
        <taxon>unclassified sequences</taxon>
        <taxon>metagenomes</taxon>
        <taxon>ecological metagenomes</taxon>
    </lineage>
</organism>
<comment type="caution">
    <text evidence="1">The sequence shown here is derived from an EMBL/GenBank/DDBJ whole genome shotgun (WGS) entry which is preliminary data.</text>
</comment>
<reference evidence="1" key="1">
    <citation type="journal article" date="2014" name="Front. Microbiol.">
        <title>High frequency of phylogenetically diverse reductive dehalogenase-homologous genes in deep subseafloor sedimentary metagenomes.</title>
        <authorList>
            <person name="Kawai M."/>
            <person name="Futagami T."/>
            <person name="Toyoda A."/>
            <person name="Takaki Y."/>
            <person name="Nishi S."/>
            <person name="Hori S."/>
            <person name="Arai W."/>
            <person name="Tsubouchi T."/>
            <person name="Morono Y."/>
            <person name="Uchiyama I."/>
            <person name="Ito T."/>
            <person name="Fujiyama A."/>
            <person name="Inagaki F."/>
            <person name="Takami H."/>
        </authorList>
    </citation>
    <scope>NUCLEOTIDE SEQUENCE</scope>
    <source>
        <strain evidence="1">Expedition CK06-06</strain>
    </source>
</reference>
<name>X1K350_9ZZZZ</name>
<evidence type="ECO:0000313" key="1">
    <source>
        <dbReference type="EMBL" id="GAI01442.1"/>
    </source>
</evidence>
<feature type="non-terminal residue" evidence="1">
    <location>
        <position position="96"/>
    </location>
</feature>
<accession>X1K350</accession>
<feature type="non-terminal residue" evidence="1">
    <location>
        <position position="1"/>
    </location>
</feature>
<dbReference type="AlphaFoldDB" id="X1K350"/>